<dbReference type="InterPro" id="IPR021806">
    <property type="entry name" value="DUF3379"/>
</dbReference>
<dbReference type="EMBL" id="JACHHU010000001">
    <property type="protein sequence ID" value="MBB6541841.1"/>
    <property type="molecule type" value="Genomic_DNA"/>
</dbReference>
<evidence type="ECO:0000313" key="3">
    <source>
        <dbReference type="Proteomes" id="UP000537141"/>
    </source>
</evidence>
<evidence type="ECO:0000313" key="2">
    <source>
        <dbReference type="EMBL" id="MBB6541841.1"/>
    </source>
</evidence>
<keyword evidence="1" id="KW-1133">Transmembrane helix</keyword>
<feature type="transmembrane region" description="Helical" evidence="1">
    <location>
        <begin position="81"/>
        <end position="100"/>
    </location>
</feature>
<dbReference type="Proteomes" id="UP000537141">
    <property type="component" value="Unassembled WGS sequence"/>
</dbReference>
<gene>
    <name evidence="2" type="ORF">HNQ55_000315</name>
</gene>
<comment type="caution">
    <text evidence="2">The sequence shown here is derived from an EMBL/GenBank/DDBJ whole genome shotgun (WGS) entry which is preliminary data.</text>
</comment>
<organism evidence="2 3">
    <name type="scientific">Thalassotalea piscium</name>
    <dbReference type="NCBI Taxonomy" id="1230533"/>
    <lineage>
        <taxon>Bacteria</taxon>
        <taxon>Pseudomonadati</taxon>
        <taxon>Pseudomonadota</taxon>
        <taxon>Gammaproteobacteria</taxon>
        <taxon>Alteromonadales</taxon>
        <taxon>Colwelliaceae</taxon>
        <taxon>Thalassotalea</taxon>
    </lineage>
</organism>
<proteinExistence type="predicted"/>
<sequence>MDDLRFRRSLFADPTNDDDEQLTALSADPAKKKLAQEVNALDEKIFSALNVPVPDGLAQKLLLKQTLASHQHKKRKTRIQFALAASVMLTLGVTFSLMQFSHAYKSISDYALAHVAHEEKFFNNNDIARVNLVNLNQKMASFNATFTDDLGELIAANFCKFDGIKSLHLVFKGKTSPITIFVVPNNEYLNLNNHFESETMQGLVSTYKNNNVIIVGNKSEPLKNWQAKINQKIRWST</sequence>
<keyword evidence="1" id="KW-0472">Membrane</keyword>
<keyword evidence="1" id="KW-0812">Transmembrane</keyword>
<dbReference type="RefSeq" id="WP_184421565.1">
    <property type="nucleotide sequence ID" value="NZ_AP027362.1"/>
</dbReference>
<evidence type="ECO:0008006" key="4">
    <source>
        <dbReference type="Google" id="ProtNLM"/>
    </source>
</evidence>
<evidence type="ECO:0000256" key="1">
    <source>
        <dbReference type="SAM" id="Phobius"/>
    </source>
</evidence>
<dbReference type="AlphaFoldDB" id="A0A7X0NE93"/>
<dbReference type="Pfam" id="PF11859">
    <property type="entry name" value="DUF3379"/>
    <property type="match status" value="1"/>
</dbReference>
<accession>A0A7X0NE93</accession>
<protein>
    <recommendedName>
        <fullName evidence="4">DUF3379 domain-containing protein</fullName>
    </recommendedName>
</protein>
<reference evidence="2 3" key="1">
    <citation type="submission" date="2020-08" db="EMBL/GenBank/DDBJ databases">
        <title>Genomic Encyclopedia of Type Strains, Phase IV (KMG-IV): sequencing the most valuable type-strain genomes for metagenomic binning, comparative biology and taxonomic classification.</title>
        <authorList>
            <person name="Goeker M."/>
        </authorList>
    </citation>
    <scope>NUCLEOTIDE SEQUENCE [LARGE SCALE GENOMIC DNA]</scope>
    <source>
        <strain evidence="2 3">DSM 26287</strain>
    </source>
</reference>
<keyword evidence="3" id="KW-1185">Reference proteome</keyword>
<name>A0A7X0NE93_9GAMM</name>